<keyword evidence="7" id="KW-0503">Monooxygenase</keyword>
<dbReference type="Proteomes" id="UP000444980">
    <property type="component" value="Unassembled WGS sequence"/>
</dbReference>
<keyword evidence="4" id="KW-0479">Metal-binding</keyword>
<dbReference type="RefSeq" id="WP_371864453.1">
    <property type="nucleotide sequence ID" value="NZ_BJOU01000001.1"/>
</dbReference>
<dbReference type="InterPro" id="IPR001128">
    <property type="entry name" value="Cyt_P450"/>
</dbReference>
<dbReference type="GO" id="GO:0008395">
    <property type="term" value="F:steroid hydroxylase activity"/>
    <property type="evidence" value="ECO:0007669"/>
    <property type="project" value="TreeGrafter"/>
</dbReference>
<evidence type="ECO:0000256" key="4">
    <source>
        <dbReference type="ARBA" id="ARBA00022723"/>
    </source>
</evidence>
<evidence type="ECO:0000313" key="8">
    <source>
        <dbReference type="EMBL" id="GED96241.1"/>
    </source>
</evidence>
<dbReference type="InterPro" id="IPR002397">
    <property type="entry name" value="Cyt_P450_B"/>
</dbReference>
<protein>
    <submittedName>
        <fullName evidence="8">Cytochrome P450</fullName>
    </submittedName>
</protein>
<comment type="similarity">
    <text evidence="2">Belongs to the cytochrome P450 family.</text>
</comment>
<dbReference type="Pfam" id="PF00067">
    <property type="entry name" value="p450"/>
    <property type="match status" value="1"/>
</dbReference>
<comment type="cofactor">
    <cofactor evidence="1">
        <name>heme</name>
        <dbReference type="ChEBI" id="CHEBI:30413"/>
    </cofactor>
</comment>
<evidence type="ECO:0000256" key="1">
    <source>
        <dbReference type="ARBA" id="ARBA00001971"/>
    </source>
</evidence>
<dbReference type="GO" id="GO:0006707">
    <property type="term" value="P:cholesterol catabolic process"/>
    <property type="evidence" value="ECO:0007669"/>
    <property type="project" value="TreeGrafter"/>
</dbReference>
<sequence>MTTAQSPTPERIAADRAHCDIDISTERFWRQPFAAREEAFAALRARPGITWHAPLDVPFPHEEKGFWAVTRHADIAHVSTHHDLFCSGQGIGLGPIPVEFEQMMSFFLAMDPPEHTTYRRIIGAAFTPKQVRKVDEVIAANARDIVDAVVGAGEFDFVERVAALLPMHTVSDMVGVPRSERDAVTEAAGSIIGADLDTSEEAITRMFENIQYLHSMGADLAEHRRKHPADDLMTSIVQAEVDGQRLTNEQIGAFMILLSTAGNDTTKQTSAHVIKALADHPDQKAWLTEDFDGRIKQSIEEFVRYATPVMDFARHATRDTVIGDQPIAQGEKVAIFYCSGNRDETVFAEPDRFDLTRWPNPHQGFGGGGIHYCLGHFVAKIQLRCLFSELLTKLPDLEVGEPVYLSSNFVNGITSLPVRA</sequence>
<dbReference type="Gene3D" id="1.10.630.10">
    <property type="entry name" value="Cytochrome P450"/>
    <property type="match status" value="1"/>
</dbReference>
<keyword evidence="9" id="KW-1185">Reference proteome</keyword>
<evidence type="ECO:0000256" key="2">
    <source>
        <dbReference type="ARBA" id="ARBA00010617"/>
    </source>
</evidence>
<dbReference type="PRINTS" id="PR00359">
    <property type="entry name" value="BP450"/>
</dbReference>
<reference evidence="9" key="1">
    <citation type="submission" date="2019-06" db="EMBL/GenBank/DDBJ databases">
        <title>Gordonia isolated from sludge of a wastewater treatment plant.</title>
        <authorList>
            <person name="Tamura T."/>
            <person name="Aoyama K."/>
            <person name="Kang Y."/>
            <person name="Saito S."/>
            <person name="Akiyama N."/>
            <person name="Yazawa K."/>
            <person name="Gonoi T."/>
            <person name="Mikami Y."/>
        </authorList>
    </citation>
    <scope>NUCLEOTIDE SEQUENCE [LARGE SCALE GENOMIC DNA]</scope>
    <source>
        <strain evidence="9">NBRC 107697</strain>
    </source>
</reference>
<evidence type="ECO:0000256" key="3">
    <source>
        <dbReference type="ARBA" id="ARBA00022617"/>
    </source>
</evidence>
<dbReference type="EMBL" id="BJOU01000001">
    <property type="protein sequence ID" value="GED96241.1"/>
    <property type="molecule type" value="Genomic_DNA"/>
</dbReference>
<dbReference type="CDD" id="cd11033">
    <property type="entry name" value="CYP142-like"/>
    <property type="match status" value="1"/>
</dbReference>
<gene>
    <name evidence="8" type="ORF">nbrc107697_02800</name>
</gene>
<proteinExistence type="inferred from homology"/>
<organism evidence="8 9">
    <name type="scientific">Gordonia crocea</name>
    <dbReference type="NCBI Taxonomy" id="589162"/>
    <lineage>
        <taxon>Bacteria</taxon>
        <taxon>Bacillati</taxon>
        <taxon>Actinomycetota</taxon>
        <taxon>Actinomycetes</taxon>
        <taxon>Mycobacteriales</taxon>
        <taxon>Gordoniaceae</taxon>
        <taxon>Gordonia</taxon>
    </lineage>
</organism>
<name>A0A7M3SUB7_9ACTN</name>
<dbReference type="GO" id="GO:0036199">
    <property type="term" value="F:cholest-4-en-3-one 26-monooxygenase activity"/>
    <property type="evidence" value="ECO:0007669"/>
    <property type="project" value="TreeGrafter"/>
</dbReference>
<dbReference type="GO" id="GO:0005506">
    <property type="term" value="F:iron ion binding"/>
    <property type="evidence" value="ECO:0007669"/>
    <property type="project" value="InterPro"/>
</dbReference>
<evidence type="ECO:0000256" key="5">
    <source>
        <dbReference type="ARBA" id="ARBA00023002"/>
    </source>
</evidence>
<dbReference type="InterPro" id="IPR036396">
    <property type="entry name" value="Cyt_P450_sf"/>
</dbReference>
<dbReference type="GO" id="GO:0020037">
    <property type="term" value="F:heme binding"/>
    <property type="evidence" value="ECO:0007669"/>
    <property type="project" value="InterPro"/>
</dbReference>
<evidence type="ECO:0000256" key="6">
    <source>
        <dbReference type="ARBA" id="ARBA00023004"/>
    </source>
</evidence>
<keyword evidence="6" id="KW-0408">Iron</keyword>
<dbReference type="SUPFAM" id="SSF48264">
    <property type="entry name" value="Cytochrome P450"/>
    <property type="match status" value="1"/>
</dbReference>
<dbReference type="AlphaFoldDB" id="A0A7M3SUB7"/>
<keyword evidence="3" id="KW-0349">Heme</keyword>
<keyword evidence="5" id="KW-0560">Oxidoreductase</keyword>
<evidence type="ECO:0000256" key="7">
    <source>
        <dbReference type="ARBA" id="ARBA00023033"/>
    </source>
</evidence>
<comment type="caution">
    <text evidence="8">The sequence shown here is derived from an EMBL/GenBank/DDBJ whole genome shotgun (WGS) entry which is preliminary data.</text>
</comment>
<evidence type="ECO:0000313" key="9">
    <source>
        <dbReference type="Proteomes" id="UP000444980"/>
    </source>
</evidence>
<dbReference type="PANTHER" id="PTHR46696">
    <property type="entry name" value="P450, PUTATIVE (EUROFUNG)-RELATED"/>
    <property type="match status" value="1"/>
</dbReference>
<dbReference type="FunFam" id="1.10.630.10:FF:000018">
    <property type="entry name" value="Cytochrome P450 monooxygenase"/>
    <property type="match status" value="1"/>
</dbReference>
<accession>A0A7M3SUB7</accession>
<dbReference type="PANTHER" id="PTHR46696:SF4">
    <property type="entry name" value="BIOTIN BIOSYNTHESIS CYTOCHROME P450"/>
    <property type="match status" value="1"/>
</dbReference>